<evidence type="ECO:0000313" key="2">
    <source>
        <dbReference type="Proteomes" id="UP001157160"/>
    </source>
</evidence>
<proteinExistence type="predicted"/>
<evidence type="ECO:0000313" key="1">
    <source>
        <dbReference type="EMBL" id="GMA27918.1"/>
    </source>
</evidence>
<reference evidence="1 2" key="1">
    <citation type="journal article" date="2014" name="Int. J. Syst. Evol. Microbiol.">
        <title>Complete genome sequence of Corynebacterium casei LMG S-19264T (=DSM 44701T), isolated from a smear-ripened cheese.</title>
        <authorList>
            <consortium name="US DOE Joint Genome Institute (JGI-PGF)"/>
            <person name="Walter F."/>
            <person name="Albersmeier A."/>
            <person name="Kalinowski J."/>
            <person name="Ruckert C."/>
        </authorList>
    </citation>
    <scope>NUCLEOTIDE SEQUENCE [LARGE SCALE GENOMIC DNA]</scope>
    <source>
        <strain evidence="1 2">NBRC 112289</strain>
    </source>
</reference>
<sequence length="101" mass="10686">MRLALPSSCDSAITRVYPARAHARSAPRMMPKTTGFVMSATTRPIVEVRPVSNALAAGLNWKPSSSAAARIRSVVFAVMRPGRFSARETVEGLTPASAATS</sequence>
<dbReference type="EMBL" id="BSUL01000001">
    <property type="protein sequence ID" value="GMA27918.1"/>
    <property type="molecule type" value="Genomic_DNA"/>
</dbReference>
<protein>
    <submittedName>
        <fullName evidence="1">Uncharacterized protein</fullName>
    </submittedName>
</protein>
<comment type="caution">
    <text evidence="1">The sequence shown here is derived from an EMBL/GenBank/DDBJ whole genome shotgun (WGS) entry which is preliminary data.</text>
</comment>
<dbReference type="AlphaFoldDB" id="A0AA37UBS4"/>
<dbReference type="Proteomes" id="UP001157160">
    <property type="component" value="Unassembled WGS sequence"/>
</dbReference>
<accession>A0AA37UBS4</accession>
<gene>
    <name evidence="1" type="ORF">GCM10025874_11710</name>
</gene>
<keyword evidence="2" id="KW-1185">Reference proteome</keyword>
<organism evidence="1 2">
    <name type="scientific">Arenivirga flava</name>
    <dbReference type="NCBI Taxonomy" id="1930060"/>
    <lineage>
        <taxon>Bacteria</taxon>
        <taxon>Bacillati</taxon>
        <taxon>Actinomycetota</taxon>
        <taxon>Actinomycetes</taxon>
        <taxon>Micrococcales</taxon>
        <taxon>Microbacteriaceae</taxon>
        <taxon>Arenivirga</taxon>
    </lineage>
</organism>
<name>A0AA37UBS4_9MICO</name>